<dbReference type="GO" id="GO:0007131">
    <property type="term" value="P:reciprocal meiotic recombination"/>
    <property type="evidence" value="ECO:0007669"/>
    <property type="project" value="InterPro"/>
</dbReference>
<dbReference type="GO" id="GO:0000795">
    <property type="term" value="C:synaptonemal complex"/>
    <property type="evidence" value="ECO:0007669"/>
    <property type="project" value="InterPro"/>
</dbReference>
<feature type="compositionally biased region" description="Basic residues" evidence="3">
    <location>
        <begin position="257"/>
        <end position="274"/>
    </location>
</feature>
<sequence length="274" mass="31743">MGSKTQGTQAMDFVHCNACFRLPGGSALFFVGTCSMCILCQKCTTNMKSRPQPNVCIICKKSSNFIKISGDGSMPSNMVPYFRDPKQLSDQFLKQLTHVLDFRNGHRLRLMKARDAQFKRCAVEFKKLQEECKMKHEGERDARQELQHYQEQMKGFKRKLEEDEREMARLRELLKQSHQFTPKRRHIEREPEFFMMNTSEQNTTTSDSMSIDMPRIEMPRMDISRTPEMEKTNLLSIEQRIGDATLSTPAMLGIGRSRSRSKSAKARKNARNGR</sequence>
<feature type="region of interest" description="Disordered" evidence="3">
    <location>
        <begin position="248"/>
        <end position="274"/>
    </location>
</feature>
<evidence type="ECO:0000313" key="5">
    <source>
        <dbReference type="WBParaSite" id="L893_g1002.t1"/>
    </source>
</evidence>
<dbReference type="Proteomes" id="UP000095287">
    <property type="component" value="Unplaced"/>
</dbReference>
<dbReference type="PANTHER" id="PTHR22663:SF17">
    <property type="entry name" value="RING FINGER PROTEIN NARYA-RELATED"/>
    <property type="match status" value="1"/>
</dbReference>
<keyword evidence="2" id="KW-0175">Coiled coil</keyword>
<name>A0A1I7XVI0_9BILA</name>
<evidence type="ECO:0000313" key="4">
    <source>
        <dbReference type="Proteomes" id="UP000095287"/>
    </source>
</evidence>
<keyword evidence="1" id="KW-0469">Meiosis</keyword>
<evidence type="ECO:0000256" key="1">
    <source>
        <dbReference type="ARBA" id="ARBA00023254"/>
    </source>
</evidence>
<dbReference type="GO" id="GO:0007129">
    <property type="term" value="P:homologous chromosome pairing at meiosis"/>
    <property type="evidence" value="ECO:0007669"/>
    <property type="project" value="TreeGrafter"/>
</dbReference>
<dbReference type="GO" id="GO:0016925">
    <property type="term" value="P:protein sumoylation"/>
    <property type="evidence" value="ECO:0007669"/>
    <property type="project" value="TreeGrafter"/>
</dbReference>
<feature type="coiled-coil region" evidence="2">
    <location>
        <begin position="139"/>
        <end position="173"/>
    </location>
</feature>
<accession>A0A1I7XVI0</accession>
<protein>
    <submittedName>
        <fullName evidence="5">RING-type domain-containing protein</fullName>
    </submittedName>
</protein>
<evidence type="ECO:0000256" key="3">
    <source>
        <dbReference type="SAM" id="MobiDB-lite"/>
    </source>
</evidence>
<reference evidence="5" key="1">
    <citation type="submission" date="2016-11" db="UniProtKB">
        <authorList>
            <consortium name="WormBaseParasite"/>
        </authorList>
    </citation>
    <scope>IDENTIFICATION</scope>
</reference>
<keyword evidence="4" id="KW-1185">Reference proteome</keyword>
<dbReference type="AlphaFoldDB" id="A0A1I7XVI0"/>
<dbReference type="PANTHER" id="PTHR22663">
    <property type="entry name" value="RING FINGER PROTEIN NARYA-RELATED"/>
    <property type="match status" value="1"/>
</dbReference>
<dbReference type="GO" id="GO:0019789">
    <property type="term" value="F:SUMO transferase activity"/>
    <property type="evidence" value="ECO:0007669"/>
    <property type="project" value="InterPro"/>
</dbReference>
<proteinExistence type="predicted"/>
<dbReference type="InterPro" id="IPR042123">
    <property type="entry name" value="Zip3/RNF212-like"/>
</dbReference>
<organism evidence="4 5">
    <name type="scientific">Steinernema glaseri</name>
    <dbReference type="NCBI Taxonomy" id="37863"/>
    <lineage>
        <taxon>Eukaryota</taxon>
        <taxon>Metazoa</taxon>
        <taxon>Ecdysozoa</taxon>
        <taxon>Nematoda</taxon>
        <taxon>Chromadorea</taxon>
        <taxon>Rhabditida</taxon>
        <taxon>Tylenchina</taxon>
        <taxon>Panagrolaimomorpha</taxon>
        <taxon>Strongyloidoidea</taxon>
        <taxon>Steinernematidae</taxon>
        <taxon>Steinernema</taxon>
    </lineage>
</organism>
<evidence type="ECO:0000256" key="2">
    <source>
        <dbReference type="SAM" id="Coils"/>
    </source>
</evidence>
<dbReference type="WBParaSite" id="L893_g1002.t1">
    <property type="protein sequence ID" value="L893_g1002.t1"/>
    <property type="gene ID" value="L893_g1002"/>
</dbReference>